<organism evidence="11 12">
    <name type="scientific">Nonomuraea cypriaca</name>
    <dbReference type="NCBI Taxonomy" id="1187855"/>
    <lineage>
        <taxon>Bacteria</taxon>
        <taxon>Bacillati</taxon>
        <taxon>Actinomycetota</taxon>
        <taxon>Actinomycetes</taxon>
        <taxon>Streptosporangiales</taxon>
        <taxon>Streptosporangiaceae</taxon>
        <taxon>Nonomuraea</taxon>
    </lineage>
</organism>
<dbReference type="AlphaFoldDB" id="A0A931F1G7"/>
<dbReference type="GO" id="GO:0005576">
    <property type="term" value="C:extracellular region"/>
    <property type="evidence" value="ECO:0007669"/>
    <property type="project" value="UniProtKB-SubCell"/>
</dbReference>
<dbReference type="Gene3D" id="3.30.350.10">
    <property type="entry name" value="Subtilisin inhibitor-like"/>
    <property type="match status" value="1"/>
</dbReference>
<evidence type="ECO:0000256" key="1">
    <source>
        <dbReference type="ARBA" id="ARBA00004613"/>
    </source>
</evidence>
<keyword evidence="5 8" id="KW-0646">Protease inhibitor</keyword>
<accession>A0A931F1G7</accession>
<keyword evidence="9" id="KW-0732">Signal</keyword>
<keyword evidence="7" id="KW-1015">Disulfide bond</keyword>
<evidence type="ECO:0000256" key="8">
    <source>
        <dbReference type="RuleBase" id="RU003471"/>
    </source>
</evidence>
<dbReference type="RefSeq" id="WP_195899395.1">
    <property type="nucleotide sequence ID" value="NZ_JADOGI010000123.1"/>
</dbReference>
<comment type="caution">
    <text evidence="11">The sequence shown here is derived from an EMBL/GenBank/DDBJ whole genome shotgun (WGS) entry which is preliminary data.</text>
</comment>
<evidence type="ECO:0000313" key="11">
    <source>
        <dbReference type="EMBL" id="MBF8190475.1"/>
    </source>
</evidence>
<keyword evidence="6 8" id="KW-0722">Serine protease inhibitor</keyword>
<reference evidence="11" key="1">
    <citation type="submission" date="2020-11" db="EMBL/GenBank/DDBJ databases">
        <title>Whole-genome analyses of Nonomuraea sp. K274.</title>
        <authorList>
            <person name="Veyisoglu A."/>
        </authorList>
    </citation>
    <scope>NUCLEOTIDE SEQUENCE</scope>
    <source>
        <strain evidence="11">K274</strain>
    </source>
</reference>
<evidence type="ECO:0000256" key="6">
    <source>
        <dbReference type="ARBA" id="ARBA00022900"/>
    </source>
</evidence>
<dbReference type="EMBL" id="JADOGI010000123">
    <property type="protein sequence ID" value="MBF8190475.1"/>
    <property type="molecule type" value="Genomic_DNA"/>
</dbReference>
<protein>
    <submittedName>
        <fullName evidence="11">Proteinase inhibitor I4 serpin</fullName>
    </submittedName>
</protein>
<dbReference type="InterPro" id="IPR023549">
    <property type="entry name" value="Subtilisin_inhibitor"/>
</dbReference>
<evidence type="ECO:0000259" key="10">
    <source>
        <dbReference type="Pfam" id="PF00720"/>
    </source>
</evidence>
<evidence type="ECO:0000313" key="12">
    <source>
        <dbReference type="Proteomes" id="UP000605361"/>
    </source>
</evidence>
<gene>
    <name evidence="11" type="ORF">ITP53_33130</name>
</gene>
<dbReference type="PRINTS" id="PR00294">
    <property type="entry name" value="SSBTLNINHBTR"/>
</dbReference>
<evidence type="ECO:0000256" key="3">
    <source>
        <dbReference type="ARBA" id="ARBA00011738"/>
    </source>
</evidence>
<name>A0A931F1G7_9ACTN</name>
<dbReference type="InterPro" id="IPR000691">
    <property type="entry name" value="Prot_inh_I16_SSI"/>
</dbReference>
<evidence type="ECO:0000256" key="7">
    <source>
        <dbReference type="ARBA" id="ARBA00023157"/>
    </source>
</evidence>
<comment type="subcellular location">
    <subcellularLocation>
        <location evidence="1">Secreted</location>
    </subcellularLocation>
</comment>
<keyword evidence="4" id="KW-0964">Secreted</keyword>
<dbReference type="InterPro" id="IPR036819">
    <property type="entry name" value="Subtilisin_inhibitor-like_sf"/>
</dbReference>
<proteinExistence type="inferred from homology"/>
<evidence type="ECO:0000256" key="9">
    <source>
        <dbReference type="SAM" id="SignalP"/>
    </source>
</evidence>
<evidence type="ECO:0000256" key="2">
    <source>
        <dbReference type="ARBA" id="ARBA00010472"/>
    </source>
</evidence>
<dbReference type="Pfam" id="PF00720">
    <property type="entry name" value="SSI"/>
    <property type="match status" value="1"/>
</dbReference>
<sequence>MFRAAGTLVLCGALALGASSPVQAAPAPTPKVQLKIVDSVKGGATKTVWLHCGPVGGDHPNARAACRLLQRVDGDPAKLNVTPDATCTKELQPHVAAVVGRWHGKVVRWAKVFPNGCLMKAAAGKVLAL</sequence>
<comment type="subunit">
    <text evidence="3">Homodimer.</text>
</comment>
<dbReference type="SUPFAM" id="SSF55399">
    <property type="entry name" value="Subtilisin inhibitor"/>
    <property type="match status" value="1"/>
</dbReference>
<feature type="domain" description="Subtilisin inhibitor" evidence="10">
    <location>
        <begin position="44"/>
        <end position="115"/>
    </location>
</feature>
<evidence type="ECO:0000256" key="5">
    <source>
        <dbReference type="ARBA" id="ARBA00022690"/>
    </source>
</evidence>
<feature type="signal peptide" evidence="9">
    <location>
        <begin position="1"/>
        <end position="24"/>
    </location>
</feature>
<evidence type="ECO:0000256" key="4">
    <source>
        <dbReference type="ARBA" id="ARBA00022525"/>
    </source>
</evidence>
<keyword evidence="12" id="KW-1185">Reference proteome</keyword>
<dbReference type="GO" id="GO:0004867">
    <property type="term" value="F:serine-type endopeptidase inhibitor activity"/>
    <property type="evidence" value="ECO:0007669"/>
    <property type="project" value="UniProtKB-KW"/>
</dbReference>
<dbReference type="Proteomes" id="UP000605361">
    <property type="component" value="Unassembled WGS sequence"/>
</dbReference>
<comment type="similarity">
    <text evidence="2 8">Belongs to the protease inhibitor I16 (SSI) family.</text>
</comment>
<feature type="chain" id="PRO_5036835955" evidence="9">
    <location>
        <begin position="25"/>
        <end position="129"/>
    </location>
</feature>